<name>A0AAN8ZW53_HALRR</name>
<proteinExistence type="predicted"/>
<reference evidence="2 3" key="1">
    <citation type="submission" date="2023-11" db="EMBL/GenBank/DDBJ databases">
        <title>Halocaridina rubra genome assembly.</title>
        <authorList>
            <person name="Smith C."/>
        </authorList>
    </citation>
    <scope>NUCLEOTIDE SEQUENCE [LARGE SCALE GENOMIC DNA]</scope>
    <source>
        <strain evidence="2">EP-1</strain>
        <tissue evidence="2">Whole</tissue>
    </source>
</reference>
<feature type="transmembrane region" description="Helical" evidence="1">
    <location>
        <begin position="21"/>
        <end position="45"/>
    </location>
</feature>
<dbReference type="AlphaFoldDB" id="A0AAN8ZW53"/>
<feature type="transmembrane region" description="Helical" evidence="1">
    <location>
        <begin position="101"/>
        <end position="120"/>
    </location>
</feature>
<evidence type="ECO:0000313" key="2">
    <source>
        <dbReference type="EMBL" id="KAK7065978.1"/>
    </source>
</evidence>
<dbReference type="Proteomes" id="UP001381693">
    <property type="component" value="Unassembled WGS sequence"/>
</dbReference>
<gene>
    <name evidence="2" type="ORF">SK128_017487</name>
</gene>
<sequence length="175" mass="20112">MGFQRLVPISFASHKGSVLDFRFMAASSALYTLCSSLLVVFLYSWRFTVNSENQHHLHDVYWGVQLAYMGTIVAHLLIIILSVCLIFAIFKERTGIITQWVVVNISLMAFEAVCCCYSNVLRDHINHRFDAVCKAEIVFFISRLIFNVVSLWCVMKFLRNIHAGKSYRPPEVIEL</sequence>
<keyword evidence="1" id="KW-0472">Membrane</keyword>
<dbReference type="EMBL" id="JAXCGZ010019571">
    <property type="protein sequence ID" value="KAK7065978.1"/>
    <property type="molecule type" value="Genomic_DNA"/>
</dbReference>
<dbReference type="PANTHER" id="PTHR36694:SF10">
    <property type="entry name" value="MARVEL DOMAIN-CONTAINING PROTEIN"/>
    <property type="match status" value="1"/>
</dbReference>
<feature type="transmembrane region" description="Helical" evidence="1">
    <location>
        <begin position="65"/>
        <end position="89"/>
    </location>
</feature>
<dbReference type="PANTHER" id="PTHR36694">
    <property type="entry name" value="PASIFLORA 1, ISOFORM A-RELATED"/>
    <property type="match status" value="1"/>
</dbReference>
<organism evidence="2 3">
    <name type="scientific">Halocaridina rubra</name>
    <name type="common">Hawaiian red shrimp</name>
    <dbReference type="NCBI Taxonomy" id="373956"/>
    <lineage>
        <taxon>Eukaryota</taxon>
        <taxon>Metazoa</taxon>
        <taxon>Ecdysozoa</taxon>
        <taxon>Arthropoda</taxon>
        <taxon>Crustacea</taxon>
        <taxon>Multicrustacea</taxon>
        <taxon>Malacostraca</taxon>
        <taxon>Eumalacostraca</taxon>
        <taxon>Eucarida</taxon>
        <taxon>Decapoda</taxon>
        <taxon>Pleocyemata</taxon>
        <taxon>Caridea</taxon>
        <taxon>Atyoidea</taxon>
        <taxon>Atyidae</taxon>
        <taxon>Halocaridina</taxon>
    </lineage>
</organism>
<protein>
    <submittedName>
        <fullName evidence="2">Uncharacterized protein</fullName>
    </submittedName>
</protein>
<comment type="caution">
    <text evidence="2">The sequence shown here is derived from an EMBL/GenBank/DDBJ whole genome shotgun (WGS) entry which is preliminary data.</text>
</comment>
<keyword evidence="3" id="KW-1185">Reference proteome</keyword>
<evidence type="ECO:0000256" key="1">
    <source>
        <dbReference type="SAM" id="Phobius"/>
    </source>
</evidence>
<keyword evidence="1" id="KW-1133">Transmembrane helix</keyword>
<keyword evidence="1" id="KW-0812">Transmembrane</keyword>
<feature type="transmembrane region" description="Helical" evidence="1">
    <location>
        <begin position="140"/>
        <end position="158"/>
    </location>
</feature>
<evidence type="ECO:0000313" key="3">
    <source>
        <dbReference type="Proteomes" id="UP001381693"/>
    </source>
</evidence>
<accession>A0AAN8ZW53</accession>